<keyword evidence="5" id="KW-0808">Transferase</keyword>
<dbReference type="CDD" id="cd24098">
    <property type="entry name" value="ASKHA_NBD_TobZ_N"/>
    <property type="match status" value="1"/>
</dbReference>
<evidence type="ECO:0000256" key="1">
    <source>
        <dbReference type="ARBA" id="ARBA00006129"/>
    </source>
</evidence>
<reference evidence="5" key="1">
    <citation type="submission" date="2017-08" db="EMBL/GenBank/DDBJ databases">
        <authorList>
            <person name="de Groot N.N."/>
        </authorList>
    </citation>
    <scope>NUCLEOTIDE SEQUENCE</scope>
    <source>
        <strain evidence="5">LJ24-63</strain>
    </source>
</reference>
<evidence type="ECO:0000313" key="4">
    <source>
        <dbReference type="EMBL" id="NDL04970.1"/>
    </source>
</evidence>
<evidence type="ECO:0000313" key="6">
    <source>
        <dbReference type="Proteomes" id="UP000250919"/>
    </source>
</evidence>
<dbReference type="Pfam" id="PF02543">
    <property type="entry name" value="Carbam_trans_N"/>
    <property type="match status" value="1"/>
</dbReference>
<dbReference type="PANTHER" id="PTHR34847:SF1">
    <property type="entry name" value="NODULATION PROTEIN U"/>
    <property type="match status" value="1"/>
</dbReference>
<dbReference type="InterPro" id="IPR051338">
    <property type="entry name" value="NodU/CmcH_Carbamoyltrnsfr"/>
</dbReference>
<dbReference type="PANTHER" id="PTHR34847">
    <property type="entry name" value="NODULATION PROTEIN U"/>
    <property type="match status" value="1"/>
</dbReference>
<dbReference type="InterPro" id="IPR043129">
    <property type="entry name" value="ATPase_NBD"/>
</dbReference>
<dbReference type="Gene3D" id="3.90.870.20">
    <property type="entry name" value="Carbamoyltransferase, C-terminal domain"/>
    <property type="match status" value="1"/>
</dbReference>
<accession>A0A329XF53</accession>
<keyword evidence="7" id="KW-1185">Reference proteome</keyword>
<feature type="domain" description="Carbamoyltransferase" evidence="2">
    <location>
        <begin position="3"/>
        <end position="329"/>
    </location>
</feature>
<comment type="caution">
    <text evidence="5">The sequence shown here is derived from an EMBL/GenBank/DDBJ whole genome shotgun (WGS) entry which is preliminary data.</text>
</comment>
<reference evidence="4 7" key="3">
    <citation type="submission" date="2019-12" db="EMBL/GenBank/DDBJ databases">
        <title>Engineering Photorhabdus to improve their lethality against agricultural pests.</title>
        <authorList>
            <person name="Machado R.A.R."/>
        </authorList>
    </citation>
    <scope>NUCLEOTIDE SEQUENCE [LARGE SCALE GENOMIC DNA]</scope>
    <source>
        <strain evidence="4 7">M-CN4</strain>
    </source>
</reference>
<organism evidence="5 6">
    <name type="scientific">Photorhabdus bodei</name>
    <dbReference type="NCBI Taxonomy" id="2029681"/>
    <lineage>
        <taxon>Bacteria</taxon>
        <taxon>Pseudomonadati</taxon>
        <taxon>Pseudomonadota</taxon>
        <taxon>Gammaproteobacteria</taxon>
        <taxon>Enterobacterales</taxon>
        <taxon>Morganellaceae</taxon>
        <taxon>Photorhabdus</taxon>
    </lineage>
</organism>
<dbReference type="Proteomes" id="UP000466619">
    <property type="component" value="Unassembled WGS sequence"/>
</dbReference>
<feature type="domain" description="Carbamoyltransferase C-terminal" evidence="3">
    <location>
        <begin position="387"/>
        <end position="554"/>
    </location>
</feature>
<dbReference type="EMBL" id="WSFC01000046">
    <property type="protein sequence ID" value="NDL04970.1"/>
    <property type="molecule type" value="Genomic_DNA"/>
</dbReference>
<dbReference type="Proteomes" id="UP000250919">
    <property type="component" value="Unassembled WGS sequence"/>
</dbReference>
<evidence type="ECO:0000259" key="3">
    <source>
        <dbReference type="Pfam" id="PF16861"/>
    </source>
</evidence>
<protein>
    <submittedName>
        <fullName evidence="5">Carbamoyltransferase</fullName>
    </submittedName>
</protein>
<sequence length="585" mass="64870">MLIVGISALNHDSACCIVENGKIIAAVEEERFSRLKHDPRFPYYSLEFCLRQAGKTYADVDCVSFYENEKLKRARQLWSALHAPEILPRLNLNGESAVGHIRSIFGEDKIIKSYPHHMSHAAAARYLSRFDRCAILINDGVGEWETTSWWDASESKLQRLGMTNFPHSIGLFYATITGFLGFSVNNDEYKVMGLASFGKPTFVEQLRQIITIDETGDIKLDLTCFDFYAGVKMYSDKLSLLLGMPERLPESVLTQTHYDLASSAQQILEEIVLKQIAHLRLLSPANNLCLAGGVALNCVANAAIRRSGIYQNVFVPPAAGDSGGAIGAAFLAAQELSDLQGLKLTSKGIDSCFWGPRVTDSEIGSTLTGLGIRYQKLPSAECNQQIAADLVEGKILGFFRGASEFGSRALGARSIIADPRNPHTQDRVNLVIKQREKFRPFAPVVLNEYKHDYFDCDFDSPFMTEVCPVKSGASLPAITHVDGTARIQTVSIQETDHPFVSILTAFHKLTGCPVLLNTSFNLRGEPIVNTIEEALSTFIHSEMDALVLEDYLIYRRDIPAPLYGIEKPKLSESDDEARTTVYTFF</sequence>
<dbReference type="InterPro" id="IPR017945">
    <property type="entry name" value="DHBP_synth_RibB-like_a/b_dom"/>
</dbReference>
<dbReference type="GeneID" id="88805363"/>
<dbReference type="InterPro" id="IPR038152">
    <property type="entry name" value="Carbam_trans_C_sf"/>
</dbReference>
<dbReference type="Gene3D" id="3.30.420.40">
    <property type="match status" value="2"/>
</dbReference>
<name>A0A329XF53_9GAMM</name>
<gene>
    <name evidence="5" type="ORF">CKY02_05550</name>
    <name evidence="4" type="ORF">GPY48_17735</name>
</gene>
<evidence type="ECO:0000313" key="7">
    <source>
        <dbReference type="Proteomes" id="UP000466619"/>
    </source>
</evidence>
<dbReference type="Pfam" id="PF16861">
    <property type="entry name" value="Carbam_trans_C"/>
    <property type="match status" value="1"/>
</dbReference>
<dbReference type="InterPro" id="IPR031730">
    <property type="entry name" value="Carbam_trans_C"/>
</dbReference>
<proteinExistence type="inferred from homology"/>
<dbReference type="SUPFAM" id="SSF53067">
    <property type="entry name" value="Actin-like ATPase domain"/>
    <property type="match status" value="1"/>
</dbReference>
<evidence type="ECO:0000313" key="5">
    <source>
        <dbReference type="EMBL" id="RAX13583.1"/>
    </source>
</evidence>
<dbReference type="InterPro" id="IPR003696">
    <property type="entry name" value="Carbtransf_dom"/>
</dbReference>
<reference evidence="5 6" key="2">
    <citation type="journal article" date="2018" name="Int. J. Syst. Evol. Microbiol.">
        <title>Whole-genome-based revisit of Photorhabdus phylogeny: proposal for the elevation of most Photorhabdus subspecies to the species level and description of one novel species Photorhabdus bodei sp. nov., and one novel subspecies Photorhabdus laumondii subsp. clarkei subsp. nov.</title>
        <authorList>
            <person name="Machado R.A.R."/>
            <person name="Wuthrich D."/>
            <person name="Kuhnert P."/>
            <person name="Arce C.C.M."/>
            <person name="Thonen L."/>
            <person name="Ruiz C."/>
            <person name="Zhang X."/>
            <person name="Robert C.A.M."/>
            <person name="Karimi J."/>
            <person name="Kamali S."/>
            <person name="Ma J."/>
            <person name="Bruggmann R."/>
            <person name="Erb M."/>
        </authorList>
    </citation>
    <scope>NUCLEOTIDE SEQUENCE [LARGE SCALE GENOMIC DNA]</scope>
    <source>
        <strain evidence="5 6">LJ24-63</strain>
    </source>
</reference>
<dbReference type="RefSeq" id="WP_112894539.1">
    <property type="nucleotide sequence ID" value="NZ_CAWNYH010000005.1"/>
</dbReference>
<dbReference type="AlphaFoldDB" id="A0A329XF53"/>
<comment type="similarity">
    <text evidence="1">Belongs to the NodU/CmcH family.</text>
</comment>
<dbReference type="EMBL" id="NSCM01000005">
    <property type="protein sequence ID" value="RAX13583.1"/>
    <property type="molecule type" value="Genomic_DNA"/>
</dbReference>
<dbReference type="GO" id="GO:0016740">
    <property type="term" value="F:transferase activity"/>
    <property type="evidence" value="ECO:0007669"/>
    <property type="project" value="UniProtKB-KW"/>
</dbReference>
<evidence type="ECO:0000259" key="2">
    <source>
        <dbReference type="Pfam" id="PF02543"/>
    </source>
</evidence>
<dbReference type="SUPFAM" id="SSF55821">
    <property type="entry name" value="YrdC/RibB"/>
    <property type="match status" value="1"/>
</dbReference>